<dbReference type="InterPro" id="IPR000873">
    <property type="entry name" value="AMP-dep_synth/lig_dom"/>
</dbReference>
<dbReference type="InterPro" id="IPR001242">
    <property type="entry name" value="Condensation_dom"/>
</dbReference>
<dbReference type="Gene3D" id="1.10.1200.10">
    <property type="entry name" value="ACP-like"/>
    <property type="match status" value="2"/>
</dbReference>
<dbReference type="CDD" id="cd05930">
    <property type="entry name" value="A_NRPS"/>
    <property type="match status" value="2"/>
</dbReference>
<dbReference type="InterPro" id="IPR036291">
    <property type="entry name" value="NAD(P)-bd_dom_sf"/>
</dbReference>
<dbReference type="Pfam" id="PF00668">
    <property type="entry name" value="Condensation"/>
    <property type="match status" value="2"/>
</dbReference>
<dbReference type="InterPro" id="IPR010071">
    <property type="entry name" value="AA_adenyl_dom"/>
</dbReference>
<feature type="domain" description="Carrier" evidence="10">
    <location>
        <begin position="1809"/>
        <end position="1885"/>
    </location>
</feature>
<dbReference type="PANTHER" id="PTHR45527">
    <property type="entry name" value="NONRIBOSOMAL PEPTIDE SYNTHETASE"/>
    <property type="match status" value="1"/>
</dbReference>
<comment type="similarity">
    <text evidence="2">Belongs to the ATP-dependent AMP-binding enzyme family.</text>
</comment>
<dbReference type="GO" id="GO:0008610">
    <property type="term" value="P:lipid biosynthetic process"/>
    <property type="evidence" value="ECO:0007669"/>
    <property type="project" value="UniProtKB-ARBA"/>
</dbReference>
<dbReference type="Pfam" id="PF13193">
    <property type="entry name" value="AMP-binding_C"/>
    <property type="match status" value="1"/>
</dbReference>
<keyword evidence="3" id="KW-0596">Phosphopantetheine</keyword>
<dbReference type="SUPFAM" id="SSF47336">
    <property type="entry name" value="ACP-like"/>
    <property type="match status" value="2"/>
</dbReference>
<proteinExistence type="inferred from homology"/>
<dbReference type="PROSITE" id="PS50075">
    <property type="entry name" value="CARRIER"/>
    <property type="match status" value="2"/>
</dbReference>
<keyword evidence="8" id="KW-0067">ATP-binding</keyword>
<comment type="cofactor">
    <cofactor evidence="1">
        <name>pantetheine 4'-phosphate</name>
        <dbReference type="ChEBI" id="CHEBI:47942"/>
    </cofactor>
</comment>
<keyword evidence="11" id="KW-0614">Plasmid</keyword>
<dbReference type="GO" id="GO:0017000">
    <property type="term" value="P:antibiotic biosynthetic process"/>
    <property type="evidence" value="ECO:0007669"/>
    <property type="project" value="UniProtKB-KW"/>
</dbReference>
<dbReference type="GO" id="GO:0005829">
    <property type="term" value="C:cytosol"/>
    <property type="evidence" value="ECO:0007669"/>
    <property type="project" value="TreeGrafter"/>
</dbReference>
<dbReference type="EMBL" id="CP032614">
    <property type="protein sequence ID" value="AYF85501.1"/>
    <property type="molecule type" value="Genomic_DNA"/>
</dbReference>
<dbReference type="NCBIfam" id="NF003417">
    <property type="entry name" value="PRK04813.1"/>
    <property type="match status" value="2"/>
</dbReference>
<dbReference type="Pfam" id="PF00501">
    <property type="entry name" value="AMP-binding"/>
    <property type="match status" value="2"/>
</dbReference>
<protein>
    <submittedName>
        <fullName evidence="11">Amino acid adenylation domain-containing protein</fullName>
    </submittedName>
</protein>
<dbReference type="RefSeq" id="WP_129542651.1">
    <property type="nucleotide sequence ID" value="NZ_CP032614.1"/>
</dbReference>
<evidence type="ECO:0000256" key="3">
    <source>
        <dbReference type="ARBA" id="ARBA00022450"/>
    </source>
</evidence>
<dbReference type="FunFam" id="3.30.300.30:FF:000010">
    <property type="entry name" value="Enterobactin synthetase component F"/>
    <property type="match status" value="1"/>
</dbReference>
<dbReference type="InterPro" id="IPR045851">
    <property type="entry name" value="AMP-bd_C_sf"/>
</dbReference>
<accession>A0A9W3YLF3</accession>
<evidence type="ECO:0000256" key="9">
    <source>
        <dbReference type="ARBA" id="ARBA00023194"/>
    </source>
</evidence>
<dbReference type="NCBIfam" id="TIGR01733">
    <property type="entry name" value="AA-adenyl-dom"/>
    <property type="match status" value="2"/>
</dbReference>
<reference evidence="11 12" key="1">
    <citation type="submission" date="2018-09" db="EMBL/GenBank/DDBJ databases">
        <title>Complete genome of Bacillus thuringiensis strain QZL38.</title>
        <authorList>
            <person name="Song F."/>
        </authorList>
    </citation>
    <scope>NUCLEOTIDE SEQUENCE [LARGE SCALE GENOMIC DNA]</scope>
    <source>
        <strain evidence="11 12">QZL38</strain>
        <plasmid evidence="11 12">p.1</plasmid>
    </source>
</reference>
<keyword evidence="7" id="KW-0547">Nucleotide-binding</keyword>
<dbReference type="Pfam" id="PF07993">
    <property type="entry name" value="NAD_binding_4"/>
    <property type="match status" value="1"/>
</dbReference>
<dbReference type="InterPro" id="IPR013120">
    <property type="entry name" value="FAR_NAD-bd"/>
</dbReference>
<dbReference type="Gene3D" id="3.30.300.30">
    <property type="match status" value="2"/>
</dbReference>
<dbReference type="PANTHER" id="PTHR45527:SF1">
    <property type="entry name" value="FATTY ACID SYNTHASE"/>
    <property type="match status" value="1"/>
</dbReference>
<dbReference type="Pfam" id="PF00550">
    <property type="entry name" value="PP-binding"/>
    <property type="match status" value="2"/>
</dbReference>
<dbReference type="SUPFAM" id="SSF51735">
    <property type="entry name" value="NAD(P)-binding Rossmann-fold domains"/>
    <property type="match status" value="1"/>
</dbReference>
<dbReference type="GO" id="GO:0031177">
    <property type="term" value="F:phosphopantetheine binding"/>
    <property type="evidence" value="ECO:0007669"/>
    <property type="project" value="TreeGrafter"/>
</dbReference>
<keyword evidence="6" id="KW-0677">Repeat</keyword>
<dbReference type="InterPro" id="IPR023213">
    <property type="entry name" value="CAT-like_dom_sf"/>
</dbReference>
<dbReference type="PROSITE" id="PS00012">
    <property type="entry name" value="PHOSPHOPANTETHEINE"/>
    <property type="match status" value="1"/>
</dbReference>
<dbReference type="Proteomes" id="UP000269847">
    <property type="component" value="Plasmid p.1"/>
</dbReference>
<dbReference type="Gene3D" id="3.30.559.10">
    <property type="entry name" value="Chloramphenicol acetyltransferase-like domain"/>
    <property type="match status" value="1"/>
</dbReference>
<dbReference type="FunFam" id="3.40.50.980:FF:000001">
    <property type="entry name" value="Non-ribosomal peptide synthetase"/>
    <property type="match status" value="2"/>
</dbReference>
<evidence type="ECO:0000256" key="2">
    <source>
        <dbReference type="ARBA" id="ARBA00006432"/>
    </source>
</evidence>
<dbReference type="InterPro" id="IPR006162">
    <property type="entry name" value="Ppantetheine_attach_site"/>
</dbReference>
<dbReference type="FunFam" id="3.40.50.12780:FF:000012">
    <property type="entry name" value="Non-ribosomal peptide synthetase"/>
    <property type="match status" value="2"/>
</dbReference>
<keyword evidence="5" id="KW-0436">Ligase</keyword>
<evidence type="ECO:0000256" key="8">
    <source>
        <dbReference type="ARBA" id="ARBA00022840"/>
    </source>
</evidence>
<evidence type="ECO:0000256" key="1">
    <source>
        <dbReference type="ARBA" id="ARBA00001957"/>
    </source>
</evidence>
<organism evidence="11 12">
    <name type="scientific">Bacillus thuringiensis</name>
    <dbReference type="NCBI Taxonomy" id="1428"/>
    <lineage>
        <taxon>Bacteria</taxon>
        <taxon>Bacillati</taxon>
        <taxon>Bacillota</taxon>
        <taxon>Bacilli</taxon>
        <taxon>Bacillales</taxon>
        <taxon>Bacillaceae</taxon>
        <taxon>Bacillus</taxon>
        <taxon>Bacillus cereus group</taxon>
    </lineage>
</organism>
<dbReference type="GO" id="GO:0005524">
    <property type="term" value="F:ATP binding"/>
    <property type="evidence" value="ECO:0007669"/>
    <property type="project" value="UniProtKB-KW"/>
</dbReference>
<geneLocation type="plasmid" evidence="11 12">
    <name>p.1</name>
</geneLocation>
<dbReference type="GO" id="GO:0016874">
    <property type="term" value="F:ligase activity"/>
    <property type="evidence" value="ECO:0007669"/>
    <property type="project" value="UniProtKB-KW"/>
</dbReference>
<dbReference type="FunFam" id="2.30.38.10:FF:000001">
    <property type="entry name" value="Non-ribosomal peptide synthetase PvdI"/>
    <property type="match status" value="2"/>
</dbReference>
<dbReference type="Gene3D" id="3.30.559.30">
    <property type="entry name" value="Nonribosomal peptide synthetase, condensation domain"/>
    <property type="match status" value="2"/>
</dbReference>
<gene>
    <name evidence="11" type="ORF">D7J84_31685</name>
</gene>
<keyword evidence="4" id="KW-0597">Phosphoprotein</keyword>
<dbReference type="SUPFAM" id="SSF56801">
    <property type="entry name" value="Acetyl-CoA synthetase-like"/>
    <property type="match status" value="2"/>
</dbReference>
<dbReference type="InterPro" id="IPR009081">
    <property type="entry name" value="PP-bd_ACP"/>
</dbReference>
<sequence length="2290" mass="263609">MKPNMLTPELYINEDLEKEKQYWVEKLSGDIEFSSFLPDLETVKSERTVNFSIPIPIEVSKKINKISNYSKWGAFLILITSINVILQKYTRNNDILIGTTGLKNGMDDLTLFRNTVSPDMTWKELLLNVKNTVNDAVDHQRLDISSLLSSMGLLHSETEGIYFPVLINFENLREKNCTSDTRAEIAFHFSQNDDNQITGEIIYQKVYSSDFIRNLAMQLVMTIEQFIDNPEYKVGDLDLVTEREKGKLLGEFNQTAVDFGNKKLLHELVEEQVKKSADRVAIRFEESEITYAELNKRANQLAALLRQKGVSSNTYVGLMISPGIEMAIGLLSILKAGGAYVPIDPKYPLERQNAIIQDSGLGLLLKETEYRTKLDFNGEIIDLEVLQKNTKNQGNLPSVNKGEDLAYSIYTSGTTGKPKGVMIQHKSITNNILWRKNEYKLTEKDRVLQLFSFSFDGFVTSFFTPLVSGAQIILVGNDDVKNPPYLYNIVQRHNITHFISTPSLYSSLLAEIQYEDQLCLRIITLAGEEVTANLLRESSEKLKDVEIANEYGPTENSVVTTVYRNLKVDSKISIGKPIANNYVYILDNEQKLQPIGMPGELCISGESLTKGYVNNPSLTNEKVVPNPFFSGSLMYRTGDLARWLPDGNVEYLGRLDEQVKIRGFRIELKDIEYQLKEYQSIDDVLVIALKDSEESNFLCAYYMSSEEIPVSTFRNFLEKRLPGFMIPDYFVKINQFPLTINGKIDKKSLPEPKQAISGESTYHAPWNELEEKLITIWSQILGIEKEKIGISDNLFNLGMHSLKIASFVSRIYREFEISIPIHIIFQLSTVKEQSAYISQIKSEKIYAIEKVEEREDYLLSSAQKRIYMLQALNKFQTSYNMPKAMIIEGTLDIKRVESTFQMLLKRHESLRTSFKVKDGNPVQQIHDYIPIEIELLHLRDKKISELIANFVEPFDLYNNSLIRLKLVELKENKHLLLIDMHHIIADGQSIQLLVNEFVQLYEGKELPELHIQYKDYAAWQSNFLKSEELQSQEHYWLSQFSEEYPVLQLPTDYPRPSVKGSKGGSISVYIGKTLTRHMHQIAARKDTTLFMLLLAAYNVLLSKYGDQEDIIVGTPISGRNHLDVENVIGMFVNTLALRNCPKKDKTFLEFLDEVKKSTLNAFENQDYPFELLVEKLKVQRDTSRNPIFDTMFTFQDSSYSKISIDGLQFSTVDIELNSSKFDLSLYITEVEEGLHAQFEYSTELFKKESIERLSEHFLAILEKISESSNIKLAEIEMINREEEKLLLHDFNQTQYDNHNNTLLHELFEKQVERIPDKVALQFAGRTMTYKELNEQANQLARKIRKLKRQGEEEFLVSVAMERSFEMVKTILAILKAGGAYVPIDPHHPSKRIETIIKDSQTYVLLTQDKFKEKLSFYHEKVIVVDDQKDHKEEVSNLSRVSNLENLAYVIYTSGSTGKPKGVMIEHRSVLNTLFGLQRKFPITEEDAYLLKTPFIFDVSVTELFGWMLGGGRLVILKPEMEKDPAELYKAIQKERVTHVNFVPSMLQAFVDMVPDKQLQELTDLKYIFIAGEALSPKLAKSARMLLSHTDLYNLYGPTEASIYTTGYALDNNLEMSILPIGKPLDNTGVYILSNEGKLQPIGIPGELCIAGEGVARGYLNDEKRTKEKFISHPYKKDTVLYKTGDLVRWLPDGNIEYLGRKDFQIKVRGYRIEIGEIEYCIMRREGVREVVVIDREDPHGRKYLCAYIVSDVEWSNKEWHHYMREKLPEYMIPTNFVHLENMPLSLNGKLDRKALPKEEVILNQEEYVAPRNEIEAKMVQIWSEVLGIEDNRIGVTNDFFELGGHSISILKALTKMYFHGWNISVKDFYTTPTIRNLVEKIKLVKDSAEVVHHPEIMNINSPNNRQIMPSGNMKIMDNILVTGATGFLGIHIIRELLEETDATIHCLVRGPVTEERFLNKIRLYFNDTLLENWNDIKHRIKIIAGDIKQDNLGMVKDDYIQLGNTIDTVIHAAAIVKHYGDKDEFNKINIKGTEKMIDFCSNHDIYFHYISTISISGTRTMNQYQRHFTENNLYIKQDIFDNVYLNSKFEAESRIFEAQRNGLQASIYRVGNLTGRFTDGVFQENIEENAFYRKFKFLVDFKAIPDYLLNQLIEFTPVDICSKAIVKILKTEESCGNVFHLFNHNQVKMVDIKAVLDSIGIRINVLPEDKFNTFIDTIYRNNELKDELSTIITELINVESNQYKWDVHVDSSFTRKYLQQLDNFNYPIVESIYIGKLLKHMKEVGYLKGK</sequence>
<keyword evidence="9" id="KW-0045">Antibiotic biosynthesis</keyword>
<dbReference type="GO" id="GO:0044550">
    <property type="term" value="P:secondary metabolite biosynthetic process"/>
    <property type="evidence" value="ECO:0007669"/>
    <property type="project" value="UniProtKB-ARBA"/>
</dbReference>
<dbReference type="CDD" id="cd19531">
    <property type="entry name" value="LCL_NRPS-like"/>
    <property type="match status" value="1"/>
</dbReference>
<feature type="domain" description="Carrier" evidence="10">
    <location>
        <begin position="764"/>
        <end position="841"/>
    </location>
</feature>
<dbReference type="InterPro" id="IPR025110">
    <property type="entry name" value="AMP-bd_C"/>
</dbReference>
<dbReference type="InterPro" id="IPR036736">
    <property type="entry name" value="ACP-like_sf"/>
</dbReference>
<evidence type="ECO:0000313" key="12">
    <source>
        <dbReference type="Proteomes" id="UP000269847"/>
    </source>
</evidence>
<dbReference type="InterPro" id="IPR020845">
    <property type="entry name" value="AMP-binding_CS"/>
</dbReference>
<dbReference type="Gene3D" id="3.40.50.980">
    <property type="match status" value="4"/>
</dbReference>
<evidence type="ECO:0000259" key="10">
    <source>
        <dbReference type="PROSITE" id="PS50075"/>
    </source>
</evidence>
<dbReference type="Gene3D" id="2.30.38.10">
    <property type="entry name" value="Luciferase, Domain 3"/>
    <property type="match status" value="2"/>
</dbReference>
<name>A0A9W3YLF3_BACTU</name>
<dbReference type="GO" id="GO:0043041">
    <property type="term" value="P:amino acid activation for nonribosomal peptide biosynthetic process"/>
    <property type="evidence" value="ECO:0007669"/>
    <property type="project" value="TreeGrafter"/>
</dbReference>
<evidence type="ECO:0000256" key="4">
    <source>
        <dbReference type="ARBA" id="ARBA00022553"/>
    </source>
</evidence>
<evidence type="ECO:0000256" key="7">
    <source>
        <dbReference type="ARBA" id="ARBA00022741"/>
    </source>
</evidence>
<evidence type="ECO:0000256" key="5">
    <source>
        <dbReference type="ARBA" id="ARBA00022598"/>
    </source>
</evidence>
<dbReference type="SUPFAM" id="SSF52777">
    <property type="entry name" value="CoA-dependent acyltransferases"/>
    <property type="match status" value="3"/>
</dbReference>
<dbReference type="FunFam" id="3.30.559.30:FF:000001">
    <property type="entry name" value="Non-ribosomal peptide synthetase"/>
    <property type="match status" value="1"/>
</dbReference>
<dbReference type="PROSITE" id="PS00455">
    <property type="entry name" value="AMP_BINDING"/>
    <property type="match status" value="1"/>
</dbReference>
<evidence type="ECO:0000313" key="11">
    <source>
        <dbReference type="EMBL" id="AYF85501.1"/>
    </source>
</evidence>
<evidence type="ECO:0000256" key="6">
    <source>
        <dbReference type="ARBA" id="ARBA00022737"/>
    </source>
</evidence>
<dbReference type="Gene3D" id="3.40.50.720">
    <property type="entry name" value="NAD(P)-binding Rossmann-like Domain"/>
    <property type="match status" value="1"/>
</dbReference>